<reference evidence="2 3" key="1">
    <citation type="journal article" date="2021" name="bioRxiv">
        <title>Chromosome-scale and haplotype-resolved genome assembly of a tetraploid potato cultivar.</title>
        <authorList>
            <person name="Sun H."/>
            <person name="Jiao W.-B."/>
            <person name="Krause K."/>
            <person name="Campoy J.A."/>
            <person name="Goel M."/>
            <person name="Folz-Donahue K."/>
            <person name="Kukat C."/>
            <person name="Huettel B."/>
            <person name="Schneeberger K."/>
        </authorList>
    </citation>
    <scope>NUCLEOTIDE SEQUENCE [LARGE SCALE GENOMIC DNA]</scope>
    <source>
        <strain evidence="2">SolTubOtavaFocal</strain>
        <tissue evidence="2">Leaves</tissue>
    </source>
</reference>
<evidence type="ECO:0000313" key="3">
    <source>
        <dbReference type="Proteomes" id="UP000826656"/>
    </source>
</evidence>
<organism evidence="2 3">
    <name type="scientific">Solanum tuberosum</name>
    <name type="common">Potato</name>
    <dbReference type="NCBI Taxonomy" id="4113"/>
    <lineage>
        <taxon>Eukaryota</taxon>
        <taxon>Viridiplantae</taxon>
        <taxon>Streptophyta</taxon>
        <taxon>Embryophyta</taxon>
        <taxon>Tracheophyta</taxon>
        <taxon>Spermatophyta</taxon>
        <taxon>Magnoliopsida</taxon>
        <taxon>eudicotyledons</taxon>
        <taxon>Gunneridae</taxon>
        <taxon>Pentapetalae</taxon>
        <taxon>asterids</taxon>
        <taxon>lamiids</taxon>
        <taxon>Solanales</taxon>
        <taxon>Solanaceae</taxon>
        <taxon>Solanoideae</taxon>
        <taxon>Solaneae</taxon>
        <taxon>Solanum</taxon>
    </lineage>
</organism>
<gene>
    <name evidence="2" type="ORF">KY290_032915</name>
</gene>
<feature type="compositionally biased region" description="Basic and acidic residues" evidence="1">
    <location>
        <begin position="133"/>
        <end position="143"/>
    </location>
</feature>
<evidence type="ECO:0000256" key="1">
    <source>
        <dbReference type="SAM" id="MobiDB-lite"/>
    </source>
</evidence>
<dbReference type="Proteomes" id="UP000826656">
    <property type="component" value="Unassembled WGS sequence"/>
</dbReference>
<keyword evidence="3" id="KW-1185">Reference proteome</keyword>
<evidence type="ECO:0008006" key="4">
    <source>
        <dbReference type="Google" id="ProtNLM"/>
    </source>
</evidence>
<dbReference type="PANTHER" id="PTHR35317:SF27">
    <property type="entry name" value="RETROVIRUS-RELATED POL POLYPROTEIN FROM TRANSPOSON TNT 1-94"/>
    <property type="match status" value="1"/>
</dbReference>
<accession>A0ABQ7UDJ3</accession>
<name>A0ABQ7UDJ3_SOLTU</name>
<sequence length="238" mass="27848">MKKKYQGTARVKRAQLQALRRDFETLQMKERESIISYCARTMEIDNKMQFHSEKMNNITIVEKILRFLMPKYDYVVCSIDESKDIDELSLDELQSPLLVHEHKMNQHSTSDEQVLNASTFISSNCRGMGRGRGRGDRGNRDGGSKYGNINFRANDDYDKSRGRAFAKSKIECYRYHKFGHYRSKCHTRLPNEKEEKLNFAENKEGETLLMAVHVENEPEEQHSLFINVFFKLFVSLSL</sequence>
<proteinExistence type="predicted"/>
<feature type="region of interest" description="Disordered" evidence="1">
    <location>
        <begin position="126"/>
        <end position="145"/>
    </location>
</feature>
<dbReference type="EMBL" id="JAIVGD010000023">
    <property type="protein sequence ID" value="KAH0744922.1"/>
    <property type="molecule type" value="Genomic_DNA"/>
</dbReference>
<comment type="caution">
    <text evidence="2">The sequence shown here is derived from an EMBL/GenBank/DDBJ whole genome shotgun (WGS) entry which is preliminary data.</text>
</comment>
<protein>
    <recommendedName>
        <fullName evidence="4">Integrase core domain containing protein</fullName>
    </recommendedName>
</protein>
<evidence type="ECO:0000313" key="2">
    <source>
        <dbReference type="EMBL" id="KAH0744922.1"/>
    </source>
</evidence>
<dbReference type="Pfam" id="PF14223">
    <property type="entry name" value="Retrotran_gag_2"/>
    <property type="match status" value="1"/>
</dbReference>
<dbReference type="PANTHER" id="PTHR35317">
    <property type="entry name" value="OS04G0629600 PROTEIN"/>
    <property type="match status" value="1"/>
</dbReference>